<evidence type="ECO:0000256" key="6">
    <source>
        <dbReference type="ARBA" id="ARBA00022989"/>
    </source>
</evidence>
<keyword evidence="11" id="KW-1185">Reference proteome</keyword>
<name>A0ABZ1DXV5_9RHOB</name>
<evidence type="ECO:0000256" key="2">
    <source>
        <dbReference type="ARBA" id="ARBA00022448"/>
    </source>
</evidence>
<evidence type="ECO:0000256" key="9">
    <source>
        <dbReference type="SAM" id="Phobius"/>
    </source>
</evidence>
<feature type="transmembrane region" description="Helical" evidence="9">
    <location>
        <begin position="53"/>
        <end position="72"/>
    </location>
</feature>
<evidence type="ECO:0000256" key="7">
    <source>
        <dbReference type="ARBA" id="ARBA00023136"/>
    </source>
</evidence>
<keyword evidence="2" id="KW-0813">Transport</keyword>
<keyword evidence="5 9" id="KW-0812">Transmembrane</keyword>
<dbReference type="RefSeq" id="WP_339109288.1">
    <property type="nucleotide sequence ID" value="NZ_CP135443.1"/>
</dbReference>
<reference evidence="10 11" key="1">
    <citation type="submission" date="2023-09" db="EMBL/GenBank/DDBJ databases">
        <title>Thioclava shenzhenensis sp. nov., a multidrug resistant bacteria-antagonizing species isolated from coastal seawater.</title>
        <authorList>
            <person name="Long M."/>
        </authorList>
    </citation>
    <scope>NUCLEOTIDE SEQUENCE [LARGE SCALE GENOMIC DNA]</scope>
    <source>
        <strain evidence="10 11">FTW29</strain>
    </source>
</reference>
<keyword evidence="4" id="KW-0997">Cell inner membrane</keyword>
<evidence type="ECO:0000256" key="3">
    <source>
        <dbReference type="ARBA" id="ARBA00022475"/>
    </source>
</evidence>
<sequence>MSVPLDWIWGLLGGLMIGGAAVVMLLVNARIMGASGILAGLMQPGGQVFKERVAFALGLVGAPALVGLVWGAPETHASGNFLVLIVAGLLVGFGARLGNGCTSGHGVCGMSRFSLRSIVATCVYVGFGMIAVAVARHLLGVI</sequence>
<comment type="subcellular location">
    <subcellularLocation>
        <location evidence="1">Cell inner membrane</location>
        <topology evidence="1">Multi-pass membrane protein</topology>
    </subcellularLocation>
</comment>
<dbReference type="InterPro" id="IPR007272">
    <property type="entry name" value="Sulf_transp_TsuA/YedE"/>
</dbReference>
<evidence type="ECO:0000313" key="10">
    <source>
        <dbReference type="EMBL" id="WRY32978.1"/>
    </source>
</evidence>
<feature type="transmembrane region" description="Helical" evidence="9">
    <location>
        <begin position="12"/>
        <end position="41"/>
    </location>
</feature>
<feature type="transmembrane region" description="Helical" evidence="9">
    <location>
        <begin position="78"/>
        <end position="97"/>
    </location>
</feature>
<evidence type="ECO:0000256" key="8">
    <source>
        <dbReference type="ARBA" id="ARBA00035655"/>
    </source>
</evidence>
<evidence type="ECO:0000256" key="5">
    <source>
        <dbReference type="ARBA" id="ARBA00022692"/>
    </source>
</evidence>
<dbReference type="PANTHER" id="PTHR30574:SF1">
    <property type="entry name" value="SULPHUR TRANSPORT DOMAIN-CONTAINING PROTEIN"/>
    <property type="match status" value="1"/>
</dbReference>
<keyword evidence="3" id="KW-1003">Cell membrane</keyword>
<proteinExistence type="inferred from homology"/>
<dbReference type="PANTHER" id="PTHR30574">
    <property type="entry name" value="INNER MEMBRANE PROTEIN YEDE"/>
    <property type="match status" value="1"/>
</dbReference>
<dbReference type="EMBL" id="CP135443">
    <property type="protein sequence ID" value="WRY32978.1"/>
    <property type="molecule type" value="Genomic_DNA"/>
</dbReference>
<evidence type="ECO:0000256" key="1">
    <source>
        <dbReference type="ARBA" id="ARBA00004429"/>
    </source>
</evidence>
<dbReference type="Proteomes" id="UP001623290">
    <property type="component" value="Chromosome"/>
</dbReference>
<keyword evidence="6 9" id="KW-1133">Transmembrane helix</keyword>
<evidence type="ECO:0000313" key="11">
    <source>
        <dbReference type="Proteomes" id="UP001623290"/>
    </source>
</evidence>
<feature type="transmembrane region" description="Helical" evidence="9">
    <location>
        <begin position="118"/>
        <end position="139"/>
    </location>
</feature>
<organism evidence="10 11">
    <name type="scientific">Thioclava litoralis</name>
    <dbReference type="NCBI Taxonomy" id="3076557"/>
    <lineage>
        <taxon>Bacteria</taxon>
        <taxon>Pseudomonadati</taxon>
        <taxon>Pseudomonadota</taxon>
        <taxon>Alphaproteobacteria</taxon>
        <taxon>Rhodobacterales</taxon>
        <taxon>Paracoccaceae</taxon>
        <taxon>Thioclava</taxon>
    </lineage>
</organism>
<protein>
    <submittedName>
        <fullName evidence="10">YeeE/YedE thiosulfate transporter family protein</fullName>
    </submittedName>
</protein>
<dbReference type="Pfam" id="PF04143">
    <property type="entry name" value="Sulf_transp"/>
    <property type="match status" value="1"/>
</dbReference>
<gene>
    <name evidence="10" type="ORF">RPE78_09750</name>
</gene>
<evidence type="ECO:0000256" key="4">
    <source>
        <dbReference type="ARBA" id="ARBA00022519"/>
    </source>
</evidence>
<comment type="similarity">
    <text evidence="8">Belongs to the TsuA/YedE (TC 9.B.102) family.</text>
</comment>
<keyword evidence="7 9" id="KW-0472">Membrane</keyword>
<accession>A0ABZ1DXV5</accession>